<evidence type="ECO:0000313" key="2">
    <source>
        <dbReference type="EMBL" id="GAA3854531.1"/>
    </source>
</evidence>
<gene>
    <name evidence="2" type="ORF">GCM10022207_17160</name>
</gene>
<dbReference type="SUPFAM" id="SSF102405">
    <property type="entry name" value="MCP/YpsA-like"/>
    <property type="match status" value="1"/>
</dbReference>
<evidence type="ECO:0000313" key="3">
    <source>
        <dbReference type="Proteomes" id="UP001501563"/>
    </source>
</evidence>
<dbReference type="EMBL" id="BAAAZA010000004">
    <property type="protein sequence ID" value="GAA3854531.1"/>
    <property type="molecule type" value="Genomic_DNA"/>
</dbReference>
<protein>
    <submittedName>
        <fullName evidence="2">Uncharacterized protein</fullName>
    </submittedName>
</protein>
<sequence length="199" mass="20899">MTGTGATDAAARRAIAPRHTAAGFTVAPRTPPSPRSSVRTRVTRIGVTGHRSIPAAVLPSVLSGMRRQLSAEGRLEALSSLAAGADQLFADIALANGVPVTAVIPGMDYEAHLGDAETRAAYRRLLGSCATRVDLPVEDTHEEAYYAAGRWIVDHSDRLVAVWDGRPARGPGGTGDVVAYARRTGVPVTVLWQPGVGRD</sequence>
<comment type="caution">
    <text evidence="2">The sequence shown here is derived from an EMBL/GenBank/DDBJ whole genome shotgun (WGS) entry which is preliminary data.</text>
</comment>
<name>A0ABP7JUP7_9ACTN</name>
<accession>A0ABP7JUP7</accession>
<reference evidence="3" key="1">
    <citation type="journal article" date="2019" name="Int. J. Syst. Evol. Microbiol.">
        <title>The Global Catalogue of Microorganisms (GCM) 10K type strain sequencing project: providing services to taxonomists for standard genome sequencing and annotation.</title>
        <authorList>
            <consortium name="The Broad Institute Genomics Platform"/>
            <consortium name="The Broad Institute Genome Sequencing Center for Infectious Disease"/>
            <person name="Wu L."/>
            <person name="Ma J."/>
        </authorList>
    </citation>
    <scope>NUCLEOTIDE SEQUENCE [LARGE SCALE GENOMIC DNA]</scope>
    <source>
        <strain evidence="3">JCM 16578</strain>
    </source>
</reference>
<evidence type="ECO:0000256" key="1">
    <source>
        <dbReference type="SAM" id="MobiDB-lite"/>
    </source>
</evidence>
<organism evidence="2 3">
    <name type="scientific">Streptomyces lannensis</name>
    <dbReference type="NCBI Taxonomy" id="766498"/>
    <lineage>
        <taxon>Bacteria</taxon>
        <taxon>Bacillati</taxon>
        <taxon>Actinomycetota</taxon>
        <taxon>Actinomycetes</taxon>
        <taxon>Kitasatosporales</taxon>
        <taxon>Streptomycetaceae</taxon>
        <taxon>Streptomyces</taxon>
    </lineage>
</organism>
<proteinExistence type="predicted"/>
<feature type="region of interest" description="Disordered" evidence="1">
    <location>
        <begin position="20"/>
        <end position="39"/>
    </location>
</feature>
<keyword evidence="3" id="KW-1185">Reference proteome</keyword>
<dbReference type="Proteomes" id="UP001501563">
    <property type="component" value="Unassembled WGS sequence"/>
</dbReference>
<dbReference type="Gene3D" id="3.40.50.450">
    <property type="match status" value="1"/>
</dbReference>